<dbReference type="InterPro" id="IPR032519">
    <property type="entry name" value="YbgF_tri"/>
</dbReference>
<dbReference type="GO" id="GO:0070206">
    <property type="term" value="P:protein trimerization"/>
    <property type="evidence" value="ECO:0007669"/>
    <property type="project" value="InterPro"/>
</dbReference>
<dbReference type="OrthoDB" id="9768142at2"/>
<dbReference type="EMBL" id="CP000238">
    <property type="protein sequence ID" value="ABF13986.1"/>
    <property type="molecule type" value="Genomic_DNA"/>
</dbReference>
<evidence type="ECO:0000259" key="1">
    <source>
        <dbReference type="Pfam" id="PF16331"/>
    </source>
</evidence>
<protein>
    <recommendedName>
        <fullName evidence="1">YbgF trimerisation domain-containing protein</fullName>
    </recommendedName>
</protein>
<proteinExistence type="predicted"/>
<organism evidence="2 3">
    <name type="scientific">Baumannia cicadellinicola subsp. Homalodisca coagulata</name>
    <dbReference type="NCBI Taxonomy" id="374463"/>
    <lineage>
        <taxon>Bacteria</taxon>
        <taxon>Pseudomonadati</taxon>
        <taxon>Pseudomonadota</taxon>
        <taxon>Gammaproteobacteria</taxon>
        <taxon>Candidatus Palibaumannia</taxon>
    </lineage>
</organism>
<dbReference type="Pfam" id="PF16331">
    <property type="entry name" value="TolA_bind_tri"/>
    <property type="match status" value="1"/>
</dbReference>
<evidence type="ECO:0000313" key="3">
    <source>
        <dbReference type="Proteomes" id="UP000002427"/>
    </source>
</evidence>
<dbReference type="KEGG" id="bci:BCI_0101"/>
<accession>Q1LTZ1</accession>
<sequence>MNKTYKCTLLVCLLLIGIYPVTSRSNTFMIPFSKNLAQFENLAIKLEQMAHIHGKLISQLQQQLIDNQHDIDILRGHIQESQYQLLQIIQQLNELRIQVNARNQSHSIPYRDKENRHAKKEYTVALAMLLNENKSYLVEQAFQRFMNTYPQSNYLPNAYYSLGQLNYNQGKKIEAIQEQAKAIYSKICKTYPNIDATKHKQTKKYLSKLPSYGTS</sequence>
<dbReference type="Proteomes" id="UP000002427">
    <property type="component" value="Chromosome"/>
</dbReference>
<name>Q1LTZ1_BAUCH</name>
<keyword evidence="3" id="KW-1185">Reference proteome</keyword>
<dbReference type="HOGENOM" id="CLU_044315_4_0_6"/>
<gene>
    <name evidence="2" type="ordered locus">BCI_0101</name>
</gene>
<dbReference type="STRING" id="374463.BCI_0101"/>
<dbReference type="Gene3D" id="1.25.40.10">
    <property type="entry name" value="Tetratricopeptide repeat domain"/>
    <property type="match status" value="1"/>
</dbReference>
<dbReference type="Gene3D" id="1.20.5.110">
    <property type="match status" value="1"/>
</dbReference>
<dbReference type="AlphaFoldDB" id="Q1LTZ1"/>
<dbReference type="InterPro" id="IPR011990">
    <property type="entry name" value="TPR-like_helical_dom_sf"/>
</dbReference>
<evidence type="ECO:0000313" key="2">
    <source>
        <dbReference type="EMBL" id="ABF13986.1"/>
    </source>
</evidence>
<feature type="domain" description="YbgF trimerisation" evidence="1">
    <location>
        <begin position="39"/>
        <end position="110"/>
    </location>
</feature>
<reference evidence="2 3" key="1">
    <citation type="journal article" date="2006" name="PLoS Biol.">
        <title>Metabolic complementarity and genomics of the dual bacterial symbiosis of sharpshooters.</title>
        <authorList>
            <person name="Wu D."/>
            <person name="Daugherty S.C."/>
            <person name="Van Aken S.E."/>
            <person name="Pai G.H."/>
            <person name="Watkins K.L."/>
            <person name="Khouri H."/>
            <person name="Tallon L.J."/>
            <person name="Zaborsky J.M."/>
            <person name="Dunbar H.E."/>
            <person name="Tran P.L."/>
            <person name="Moran N.A."/>
            <person name="Eisen J.A."/>
        </authorList>
    </citation>
    <scope>NUCLEOTIDE SEQUENCE [LARGE SCALE GENOMIC DNA]</scope>
    <source>
        <strain evidence="2">Hc</strain>
    </source>
</reference>